<dbReference type="Gene3D" id="3.40.50.10610">
    <property type="entry name" value="ABC-type transport auxiliary lipoprotein component"/>
    <property type="match status" value="1"/>
</dbReference>
<name>A0A848G6J9_9RHOO</name>
<protein>
    <submittedName>
        <fullName evidence="2">DUF799 domain-containing protein</fullName>
    </submittedName>
</protein>
<dbReference type="AlphaFoldDB" id="A0A848G6J9"/>
<evidence type="ECO:0000313" key="2">
    <source>
        <dbReference type="EMBL" id="NML27857.1"/>
    </source>
</evidence>
<organism evidence="2 3">
    <name type="scientific">Zoogloea dura</name>
    <dbReference type="NCBI Taxonomy" id="2728840"/>
    <lineage>
        <taxon>Bacteria</taxon>
        <taxon>Pseudomonadati</taxon>
        <taxon>Pseudomonadota</taxon>
        <taxon>Betaproteobacteria</taxon>
        <taxon>Rhodocyclales</taxon>
        <taxon>Zoogloeaceae</taxon>
        <taxon>Zoogloea</taxon>
    </lineage>
</organism>
<keyword evidence="1" id="KW-0732">Signal</keyword>
<proteinExistence type="predicted"/>
<comment type="caution">
    <text evidence="2">The sequence shown here is derived from an EMBL/GenBank/DDBJ whole genome shotgun (WGS) entry which is preliminary data.</text>
</comment>
<dbReference type="InterPro" id="IPR008517">
    <property type="entry name" value="GNA1162-like"/>
</dbReference>
<evidence type="ECO:0000256" key="1">
    <source>
        <dbReference type="SAM" id="SignalP"/>
    </source>
</evidence>
<dbReference type="PROSITE" id="PS51257">
    <property type="entry name" value="PROKAR_LIPOPROTEIN"/>
    <property type="match status" value="1"/>
</dbReference>
<feature type="signal peptide" evidence="1">
    <location>
        <begin position="1"/>
        <end position="29"/>
    </location>
</feature>
<dbReference type="Pfam" id="PF05643">
    <property type="entry name" value="GNA1162-like"/>
    <property type="match status" value="1"/>
</dbReference>
<evidence type="ECO:0000313" key="3">
    <source>
        <dbReference type="Proteomes" id="UP000580043"/>
    </source>
</evidence>
<feature type="chain" id="PRO_5032826421" evidence="1">
    <location>
        <begin position="30"/>
        <end position="228"/>
    </location>
</feature>
<keyword evidence="3" id="KW-1185">Reference proteome</keyword>
<dbReference type="RefSeq" id="WP_169147391.1">
    <property type="nucleotide sequence ID" value="NZ_JABBGA010000019.1"/>
</dbReference>
<gene>
    <name evidence="2" type="ORF">HHL15_19040</name>
</gene>
<dbReference type="Proteomes" id="UP000580043">
    <property type="component" value="Unassembled WGS sequence"/>
</dbReference>
<accession>A0A848G6J9</accession>
<dbReference type="EMBL" id="JABBGA010000019">
    <property type="protein sequence ID" value="NML27857.1"/>
    <property type="molecule type" value="Genomic_DNA"/>
</dbReference>
<sequence length="228" mass="23977">MRFRLPAPALRAGAIALLGAALTAGCATPARYDYSAFKESRPASILVLPPLNSSPDVAATYSMLSQVTLPLAESGYYVFPVSLVDETFRQNGMSNAAEAHQVALPKLREIFGADAVLYIDIKQYGTSYALISSESRVTAEARLVDLRSGQVLWKGAASASSAEGRSSSGGLVGLLVTAVVSQIVESSTNRSHPIAGITSQRLLTAGMPNGILYGPRSPRYKTDGNTAP</sequence>
<reference evidence="2 3" key="1">
    <citation type="submission" date="2020-04" db="EMBL/GenBank/DDBJ databases">
        <title>Zoogloea sp. G-4-1-14 isolated from soil.</title>
        <authorList>
            <person name="Dahal R.H."/>
        </authorList>
    </citation>
    <scope>NUCLEOTIDE SEQUENCE [LARGE SCALE GENOMIC DNA]</scope>
    <source>
        <strain evidence="2 3">G-4-1-14</strain>
    </source>
</reference>